<evidence type="ECO:0000256" key="3">
    <source>
        <dbReference type="ARBA" id="ARBA00022448"/>
    </source>
</evidence>
<name>A0ABR8VQ69_9BACI</name>
<feature type="transmembrane region" description="Helical" evidence="9">
    <location>
        <begin position="412"/>
        <end position="434"/>
    </location>
</feature>
<evidence type="ECO:0000256" key="5">
    <source>
        <dbReference type="ARBA" id="ARBA00022692"/>
    </source>
</evidence>
<evidence type="ECO:0000313" key="10">
    <source>
        <dbReference type="EMBL" id="MBD8006914.1"/>
    </source>
</evidence>
<comment type="caution">
    <text evidence="10">The sequence shown here is derived from an EMBL/GenBank/DDBJ whole genome shotgun (WGS) entry which is preliminary data.</text>
</comment>
<feature type="transmembrane region" description="Helical" evidence="9">
    <location>
        <begin position="12"/>
        <end position="30"/>
    </location>
</feature>
<comment type="similarity">
    <text evidence="2 9">Belongs to the alanine or glycine:cation symporter (AGCS) (TC 2.A.25) family.</text>
</comment>
<keyword evidence="11" id="KW-1185">Reference proteome</keyword>
<evidence type="ECO:0000313" key="11">
    <source>
        <dbReference type="Proteomes" id="UP000648182"/>
    </source>
</evidence>
<organism evidence="10 11">
    <name type="scientific">Bacillus norwichensis</name>
    <dbReference type="NCBI Taxonomy" id="2762217"/>
    <lineage>
        <taxon>Bacteria</taxon>
        <taxon>Bacillati</taxon>
        <taxon>Bacillota</taxon>
        <taxon>Bacilli</taxon>
        <taxon>Bacillales</taxon>
        <taxon>Bacillaceae</taxon>
        <taxon>Bacillus</taxon>
    </lineage>
</organism>
<evidence type="ECO:0000256" key="6">
    <source>
        <dbReference type="ARBA" id="ARBA00022847"/>
    </source>
</evidence>
<protein>
    <submittedName>
        <fullName evidence="10">Alanine:cation symporter family protein</fullName>
    </submittedName>
</protein>
<comment type="subcellular location">
    <subcellularLocation>
        <location evidence="1 9">Cell membrane</location>
        <topology evidence="1 9">Multi-pass membrane protein</topology>
    </subcellularLocation>
</comment>
<feature type="transmembrane region" description="Helical" evidence="9">
    <location>
        <begin position="177"/>
        <end position="195"/>
    </location>
</feature>
<evidence type="ECO:0000256" key="1">
    <source>
        <dbReference type="ARBA" id="ARBA00004651"/>
    </source>
</evidence>
<evidence type="ECO:0000256" key="4">
    <source>
        <dbReference type="ARBA" id="ARBA00022475"/>
    </source>
</evidence>
<reference evidence="10 11" key="1">
    <citation type="submission" date="2020-08" db="EMBL/GenBank/DDBJ databases">
        <title>A Genomic Blueprint of the Chicken Gut Microbiome.</title>
        <authorList>
            <person name="Gilroy R."/>
            <person name="Ravi A."/>
            <person name="Getino M."/>
            <person name="Pursley I."/>
            <person name="Horton D.L."/>
            <person name="Alikhan N.-F."/>
            <person name="Baker D."/>
            <person name="Gharbi K."/>
            <person name="Hall N."/>
            <person name="Watson M."/>
            <person name="Adriaenssens E.M."/>
            <person name="Foster-Nyarko E."/>
            <person name="Jarju S."/>
            <person name="Secka A."/>
            <person name="Antonio M."/>
            <person name="Oren A."/>
            <person name="Chaudhuri R."/>
            <person name="La Ragione R.M."/>
            <person name="Hildebrand F."/>
            <person name="Pallen M.J."/>
        </authorList>
    </citation>
    <scope>NUCLEOTIDE SEQUENCE [LARGE SCALE GENOMIC DNA]</scope>
    <source>
        <strain evidence="10 11">Sa1BUA2</strain>
    </source>
</reference>
<dbReference type="NCBIfam" id="TIGR00835">
    <property type="entry name" value="agcS"/>
    <property type="match status" value="1"/>
</dbReference>
<keyword evidence="4 9" id="KW-1003">Cell membrane</keyword>
<dbReference type="PRINTS" id="PR00175">
    <property type="entry name" value="NAALASMPORT"/>
</dbReference>
<dbReference type="InterPro" id="IPR001463">
    <property type="entry name" value="Na/Ala_symport"/>
</dbReference>
<dbReference type="RefSeq" id="WP_191815190.1">
    <property type="nucleotide sequence ID" value="NZ_JACSPV010000041.1"/>
</dbReference>
<feature type="transmembrane region" description="Helical" evidence="9">
    <location>
        <begin position="204"/>
        <end position="225"/>
    </location>
</feature>
<evidence type="ECO:0000256" key="8">
    <source>
        <dbReference type="ARBA" id="ARBA00023136"/>
    </source>
</evidence>
<dbReference type="EMBL" id="JACSPV010000041">
    <property type="protein sequence ID" value="MBD8006914.1"/>
    <property type="molecule type" value="Genomic_DNA"/>
</dbReference>
<feature type="transmembrane region" description="Helical" evidence="9">
    <location>
        <begin position="139"/>
        <end position="157"/>
    </location>
</feature>
<dbReference type="Pfam" id="PF01235">
    <property type="entry name" value="Na_Ala_symp"/>
    <property type="match status" value="1"/>
</dbReference>
<proteinExistence type="inferred from homology"/>
<dbReference type="PANTHER" id="PTHR30330:SF7">
    <property type="entry name" value="SODIUM_PROTON-DEPENDENT ALANINE CARRIER PROTEIN YRBD-RELATED"/>
    <property type="match status" value="1"/>
</dbReference>
<keyword evidence="7 9" id="KW-1133">Transmembrane helix</keyword>
<dbReference type="Proteomes" id="UP000648182">
    <property type="component" value="Unassembled WGS sequence"/>
</dbReference>
<keyword evidence="8 9" id="KW-0472">Membrane</keyword>
<dbReference type="PANTHER" id="PTHR30330">
    <property type="entry name" value="AGSS FAMILY TRANSPORTER, SODIUM-ALANINE"/>
    <property type="match status" value="1"/>
</dbReference>
<sequence>MEKVVEFINSIVWSNALVVLIIAVGLFYSFKTKFLQIRHLKEMVRVMLERNTSKTGVSSYQALLMSIAGRVGIGNIAGVATAIALGGPGAVFWMWFMAFIGMATSFVESTLGQIYKEKNGDEFRGGPAYYLSKGLGKKWYGSLFAITIAFAYGVLLTGVQSNGITASFSTAFNIKPIFMTIFICALVSVVIFGGVKRFAKFSEIVVPFMALAYILIALLIIVMNIDQLPSIIALIFSSAFGVEETFGGIIGTAIAWGVKRGIYSNEAGQGTAPHAASSADVTHPAKQGLVQALGVFIDTIIVCSATAFMILITGKYNVENPAGGFLVNNIGNTEIGVSYTQLAVDSVFNGFGSMFVAIAVFFFAITTLLFIAYVAETNFVYIFGDKQIYKNILRVTVILSTFYGGIVSANLIWAIADIGVGLITWINVIGIFLLRKPVLNTLKDYEQQKALGVDPIFNPIKLGIKNATFWEERHAEIEKRTSK</sequence>
<keyword evidence="3 9" id="KW-0813">Transport</keyword>
<gene>
    <name evidence="10" type="ORF">H9631_17745</name>
</gene>
<keyword evidence="5 9" id="KW-0812">Transmembrane</keyword>
<evidence type="ECO:0000256" key="2">
    <source>
        <dbReference type="ARBA" id="ARBA00009261"/>
    </source>
</evidence>
<evidence type="ECO:0000256" key="9">
    <source>
        <dbReference type="RuleBase" id="RU363064"/>
    </source>
</evidence>
<feature type="transmembrane region" description="Helical" evidence="9">
    <location>
        <begin position="292"/>
        <end position="312"/>
    </location>
</feature>
<keyword evidence="6 9" id="KW-0769">Symport</keyword>
<evidence type="ECO:0000256" key="7">
    <source>
        <dbReference type="ARBA" id="ARBA00022989"/>
    </source>
</evidence>
<accession>A0ABR8VQ69</accession>
<feature type="transmembrane region" description="Helical" evidence="9">
    <location>
        <begin position="231"/>
        <end position="256"/>
    </location>
</feature>
<dbReference type="Gene3D" id="1.20.1740.10">
    <property type="entry name" value="Amino acid/polyamine transporter I"/>
    <property type="match status" value="1"/>
</dbReference>
<feature type="transmembrane region" description="Helical" evidence="9">
    <location>
        <begin position="62"/>
        <end position="86"/>
    </location>
</feature>
<feature type="transmembrane region" description="Helical" evidence="9">
    <location>
        <begin position="388"/>
        <end position="406"/>
    </location>
</feature>
<feature type="transmembrane region" description="Helical" evidence="9">
    <location>
        <begin position="354"/>
        <end position="376"/>
    </location>
</feature>